<evidence type="ECO:0000256" key="6">
    <source>
        <dbReference type="ARBA" id="ARBA00023163"/>
    </source>
</evidence>
<dbReference type="Gene3D" id="1.10.10.10">
    <property type="entry name" value="Winged helix-like DNA-binding domain superfamily/Winged helix DNA-binding domain"/>
    <property type="match status" value="1"/>
</dbReference>
<dbReference type="InterPro" id="IPR007627">
    <property type="entry name" value="RNA_pol_sigma70_r2"/>
</dbReference>
<keyword evidence="6 7" id="KW-0804">Transcription</keyword>
<dbReference type="NCBIfam" id="TIGR02960">
    <property type="entry name" value="SigX5"/>
    <property type="match status" value="1"/>
</dbReference>
<dbReference type="CDD" id="cd06171">
    <property type="entry name" value="Sigma70_r4"/>
    <property type="match status" value="1"/>
</dbReference>
<dbReference type="InterPro" id="IPR037401">
    <property type="entry name" value="SnoaL-like"/>
</dbReference>
<dbReference type="PANTHER" id="PTHR43133">
    <property type="entry name" value="RNA POLYMERASE ECF-TYPE SIGMA FACTO"/>
    <property type="match status" value="1"/>
</dbReference>
<feature type="domain" description="SnoaL-like" evidence="10">
    <location>
        <begin position="205"/>
        <end position="275"/>
    </location>
</feature>
<dbReference type="SUPFAM" id="SSF88659">
    <property type="entry name" value="Sigma3 and sigma4 domains of RNA polymerase sigma factors"/>
    <property type="match status" value="1"/>
</dbReference>
<dbReference type="InterPro" id="IPR000838">
    <property type="entry name" value="RNA_pol_sigma70_ECF_CS"/>
</dbReference>
<evidence type="ECO:0000313" key="12">
    <source>
        <dbReference type="Proteomes" id="UP001501563"/>
    </source>
</evidence>
<evidence type="ECO:0000256" key="7">
    <source>
        <dbReference type="RuleBase" id="RU000716"/>
    </source>
</evidence>
<gene>
    <name evidence="11" type="ORF">GCM10022207_74910</name>
</gene>
<dbReference type="InterPro" id="IPR013325">
    <property type="entry name" value="RNA_pol_sigma_r2"/>
</dbReference>
<keyword evidence="5 7" id="KW-0238">DNA-binding</keyword>
<feature type="domain" description="RNA polymerase sigma-70 region 2" evidence="8">
    <location>
        <begin position="18"/>
        <end position="81"/>
    </location>
</feature>
<reference evidence="12" key="1">
    <citation type="journal article" date="2019" name="Int. J. Syst. Evol. Microbiol.">
        <title>The Global Catalogue of Microorganisms (GCM) 10K type strain sequencing project: providing services to taxonomists for standard genome sequencing and annotation.</title>
        <authorList>
            <consortium name="The Broad Institute Genomics Platform"/>
            <consortium name="The Broad Institute Genome Sequencing Center for Infectious Disease"/>
            <person name="Wu L."/>
            <person name="Ma J."/>
        </authorList>
    </citation>
    <scope>NUCLEOTIDE SEQUENCE [LARGE SCALE GENOMIC DNA]</scope>
    <source>
        <strain evidence="12">JCM 16578</strain>
    </source>
</reference>
<dbReference type="PROSITE" id="PS01063">
    <property type="entry name" value="SIGMA70_ECF"/>
    <property type="match status" value="1"/>
</dbReference>
<dbReference type="Gene3D" id="1.10.1740.10">
    <property type="match status" value="1"/>
</dbReference>
<evidence type="ECO:0000256" key="4">
    <source>
        <dbReference type="ARBA" id="ARBA00023082"/>
    </source>
</evidence>
<keyword evidence="3 7" id="KW-0805">Transcription regulation</keyword>
<evidence type="ECO:0000256" key="1">
    <source>
        <dbReference type="ARBA" id="ARBA00010641"/>
    </source>
</evidence>
<dbReference type="Gene3D" id="3.10.450.50">
    <property type="match status" value="1"/>
</dbReference>
<name>A0ABP7L646_9ACTN</name>
<keyword evidence="12" id="KW-1185">Reference proteome</keyword>
<evidence type="ECO:0000313" key="11">
    <source>
        <dbReference type="EMBL" id="GAA3895695.1"/>
    </source>
</evidence>
<evidence type="ECO:0000259" key="9">
    <source>
        <dbReference type="Pfam" id="PF08281"/>
    </source>
</evidence>
<dbReference type="InterPro" id="IPR014305">
    <property type="entry name" value="RNA_pol_sigma-G_actinobac"/>
</dbReference>
<organism evidence="11 12">
    <name type="scientific">Streptomyces lannensis</name>
    <dbReference type="NCBI Taxonomy" id="766498"/>
    <lineage>
        <taxon>Bacteria</taxon>
        <taxon>Bacillati</taxon>
        <taxon>Actinomycetota</taxon>
        <taxon>Actinomycetes</taxon>
        <taxon>Kitasatosporales</taxon>
        <taxon>Streptomycetaceae</taxon>
        <taxon>Streptomyces</taxon>
    </lineage>
</organism>
<dbReference type="SUPFAM" id="SSF54427">
    <property type="entry name" value="NTF2-like"/>
    <property type="match status" value="1"/>
</dbReference>
<dbReference type="Pfam" id="PF04542">
    <property type="entry name" value="Sigma70_r2"/>
    <property type="match status" value="1"/>
</dbReference>
<dbReference type="InterPro" id="IPR032710">
    <property type="entry name" value="NTF2-like_dom_sf"/>
</dbReference>
<evidence type="ECO:0000259" key="8">
    <source>
        <dbReference type="Pfam" id="PF04542"/>
    </source>
</evidence>
<comment type="subunit">
    <text evidence="2">Interacts transiently with the RNA polymerase catalytic core formed by RpoA, RpoB, RpoC and RpoZ (2 alpha, 1 beta, 1 beta' and 1 omega subunit) to form the RNA polymerase holoenzyme that can initiate transcription.</text>
</comment>
<dbReference type="Proteomes" id="UP001501563">
    <property type="component" value="Unassembled WGS sequence"/>
</dbReference>
<keyword evidence="4 7" id="KW-0731">Sigma factor</keyword>
<dbReference type="NCBIfam" id="TIGR02937">
    <property type="entry name" value="sigma70-ECF"/>
    <property type="match status" value="1"/>
</dbReference>
<sequence length="319" mass="35259">MTVIEEQRDEFIRLTTPLRRELLTHCYRMLGSLQDAEDLVQETYLRAWRAYGEFEGRASLRTWLYRIATNACLNALRHGSRRVLPAGLGAPATDPIASTARHPEIAWLEPIPDERADPAAIVSGRAGLRLALIAALQHLPAQQRTVLILRDVLAWSAEESADVLGVSPAAVHSALKRARARLERLAPAIDEITEPPEQEQRDLLDRYAAAFERADIPALTRLLTEDAVWQMPPNPAWFAGRDHVIALLTARLHGRPVRLLPLRANGQPGFASYAAGRAYGVQVLTLRGSAIAEVTAFHDASLVARFGLPSRIEHPSTPM</sequence>
<dbReference type="NCBIfam" id="NF006089">
    <property type="entry name" value="PRK08241.1"/>
    <property type="match status" value="1"/>
</dbReference>
<dbReference type="PANTHER" id="PTHR43133:SF65">
    <property type="entry name" value="ECF RNA POLYMERASE SIGMA FACTOR SIGG"/>
    <property type="match status" value="1"/>
</dbReference>
<evidence type="ECO:0000256" key="3">
    <source>
        <dbReference type="ARBA" id="ARBA00023015"/>
    </source>
</evidence>
<feature type="domain" description="RNA polymerase sigma factor 70 region 4 type 2" evidence="9">
    <location>
        <begin position="130"/>
        <end position="182"/>
    </location>
</feature>
<proteinExistence type="inferred from homology"/>
<evidence type="ECO:0000256" key="5">
    <source>
        <dbReference type="ARBA" id="ARBA00023125"/>
    </source>
</evidence>
<dbReference type="InterPro" id="IPR013324">
    <property type="entry name" value="RNA_pol_sigma_r3/r4-like"/>
</dbReference>
<dbReference type="SUPFAM" id="SSF88946">
    <property type="entry name" value="Sigma2 domain of RNA polymerase sigma factors"/>
    <property type="match status" value="1"/>
</dbReference>
<comment type="similarity">
    <text evidence="1 7">Belongs to the sigma-70 factor family. ECF subfamily.</text>
</comment>
<dbReference type="EMBL" id="BAAAZA010000034">
    <property type="protein sequence ID" value="GAA3895695.1"/>
    <property type="molecule type" value="Genomic_DNA"/>
</dbReference>
<evidence type="ECO:0000256" key="2">
    <source>
        <dbReference type="ARBA" id="ARBA00011344"/>
    </source>
</evidence>
<dbReference type="Pfam" id="PF12680">
    <property type="entry name" value="SnoaL_2"/>
    <property type="match status" value="1"/>
</dbReference>
<accession>A0ABP7L646</accession>
<evidence type="ECO:0000259" key="10">
    <source>
        <dbReference type="Pfam" id="PF12680"/>
    </source>
</evidence>
<protein>
    <recommendedName>
        <fullName evidence="7">RNA polymerase sigma factor</fullName>
    </recommendedName>
</protein>
<dbReference type="InterPro" id="IPR039425">
    <property type="entry name" value="RNA_pol_sigma-70-like"/>
</dbReference>
<dbReference type="InterPro" id="IPR013249">
    <property type="entry name" value="RNA_pol_sigma70_r4_t2"/>
</dbReference>
<dbReference type="Pfam" id="PF08281">
    <property type="entry name" value="Sigma70_r4_2"/>
    <property type="match status" value="1"/>
</dbReference>
<dbReference type="RefSeq" id="WP_331270067.1">
    <property type="nucleotide sequence ID" value="NZ_BAAAZA010000034.1"/>
</dbReference>
<dbReference type="InterPro" id="IPR014284">
    <property type="entry name" value="RNA_pol_sigma-70_dom"/>
</dbReference>
<comment type="caution">
    <text evidence="11">The sequence shown here is derived from an EMBL/GenBank/DDBJ whole genome shotgun (WGS) entry which is preliminary data.</text>
</comment>
<dbReference type="InterPro" id="IPR036388">
    <property type="entry name" value="WH-like_DNA-bd_sf"/>
</dbReference>